<proteinExistence type="predicted"/>
<dbReference type="PANTHER" id="PTHR45527">
    <property type="entry name" value="NONRIBOSOMAL PEPTIDE SYNTHETASE"/>
    <property type="match status" value="1"/>
</dbReference>
<reference evidence="3" key="2">
    <citation type="submission" date="2023-01" db="EMBL/GenBank/DDBJ databases">
        <authorList>
            <person name="Sun Q."/>
            <person name="Evtushenko L."/>
        </authorList>
    </citation>
    <scope>NUCLEOTIDE SEQUENCE</scope>
    <source>
        <strain evidence="3">VKM Ac-2007</strain>
    </source>
</reference>
<evidence type="ECO:0000313" key="4">
    <source>
        <dbReference type="Proteomes" id="UP001143474"/>
    </source>
</evidence>
<dbReference type="InterPro" id="IPR001242">
    <property type="entry name" value="Condensation_dom"/>
</dbReference>
<dbReference type="PANTHER" id="PTHR45527:SF1">
    <property type="entry name" value="FATTY ACID SYNTHASE"/>
    <property type="match status" value="1"/>
</dbReference>
<dbReference type="GO" id="GO:0047527">
    <property type="term" value="F:2,3-dihydroxybenzoate-serine ligase activity"/>
    <property type="evidence" value="ECO:0007669"/>
    <property type="project" value="TreeGrafter"/>
</dbReference>
<name>A0A9W6MHV6_9ACTN</name>
<protein>
    <recommendedName>
        <fullName evidence="2">Condensation domain-containing protein</fullName>
    </recommendedName>
</protein>
<dbReference type="GO" id="GO:0043041">
    <property type="term" value="P:amino acid activation for nonribosomal peptide biosynthetic process"/>
    <property type="evidence" value="ECO:0007669"/>
    <property type="project" value="TreeGrafter"/>
</dbReference>
<organism evidence="3 4">
    <name type="scientific">Streptosporangium carneum</name>
    <dbReference type="NCBI Taxonomy" id="47481"/>
    <lineage>
        <taxon>Bacteria</taxon>
        <taxon>Bacillati</taxon>
        <taxon>Actinomycetota</taxon>
        <taxon>Actinomycetes</taxon>
        <taxon>Streptosporangiales</taxon>
        <taxon>Streptosporangiaceae</taxon>
        <taxon>Streptosporangium</taxon>
    </lineage>
</organism>
<dbReference type="Proteomes" id="UP001143474">
    <property type="component" value="Unassembled WGS sequence"/>
</dbReference>
<accession>A0A9W6MHV6</accession>
<evidence type="ECO:0000259" key="2">
    <source>
        <dbReference type="Pfam" id="PF00668"/>
    </source>
</evidence>
<dbReference type="GO" id="GO:0009239">
    <property type="term" value="P:enterobactin biosynthetic process"/>
    <property type="evidence" value="ECO:0007669"/>
    <property type="project" value="TreeGrafter"/>
</dbReference>
<dbReference type="Pfam" id="PF00668">
    <property type="entry name" value="Condensation"/>
    <property type="match status" value="1"/>
</dbReference>
<sequence>MSVDRGVADERPANAGEPLPAETGPRTRESGLGGDLADKGPTGHVSARYRGERAGRGPATVGQVNMVRCVLGDPPEHMNYSVVLNLPPGTTLDGVAEAVGRLISRHESLRTTFHDGFQHVEAEGELLVGVYESEGSADLADQVAARLQAVRFDLAEGIPLRTAVIVSDGVPERVVLVTTHSTVDAGGLAVLRAELNALLLGRTLSAVTAPQPLDVAESERSPASLKRAEGALRYWESHLARIPFSTFTVPVDDGDEDWLLPRLRVRSAAAARALGPITARTGASRSVALLAAFATLVGVRAGQRTIGVSAISANRFRPDMREYVGPLAQDALVPVALDEPTFDGVLRHTRAAALTAYQNSRFDSEALTRLLESAQRSRGMHFARDVVFNDMSIVGPSRRASRAAEEEPDIRSHWLPPATLPTRLSMWVRLLDGEVDFTLWTDPRCLPREDAETLGEGIMRLLVEAGDRDVSVDELPALTGVAPVPRGEGWLMIDSCWVELAEVRRLVADAVDGRPFHVARVDGRLVCYLVAPATPEEVHTACVSKLFGRLSAMAPHHYVVCESAPASPEGWPGQTVIAEGSGR</sequence>
<gene>
    <name evidence="3" type="ORF">GCM10017600_80170</name>
</gene>
<feature type="region of interest" description="Disordered" evidence="1">
    <location>
        <begin position="1"/>
        <end position="58"/>
    </location>
</feature>
<dbReference type="GO" id="GO:0005829">
    <property type="term" value="C:cytosol"/>
    <property type="evidence" value="ECO:0007669"/>
    <property type="project" value="TreeGrafter"/>
</dbReference>
<dbReference type="Gene3D" id="3.30.559.10">
    <property type="entry name" value="Chloramphenicol acetyltransferase-like domain"/>
    <property type="match status" value="1"/>
</dbReference>
<feature type="compositionally biased region" description="Basic and acidic residues" evidence="1">
    <location>
        <begin position="1"/>
        <end position="12"/>
    </location>
</feature>
<comment type="caution">
    <text evidence="3">The sequence shown here is derived from an EMBL/GenBank/DDBJ whole genome shotgun (WGS) entry which is preliminary data.</text>
</comment>
<dbReference type="Gene3D" id="3.30.559.30">
    <property type="entry name" value="Nonribosomal peptide synthetase, condensation domain"/>
    <property type="match status" value="1"/>
</dbReference>
<dbReference type="RefSeq" id="WP_271222837.1">
    <property type="nucleotide sequence ID" value="NZ_BAAAVD010000019.1"/>
</dbReference>
<dbReference type="EMBL" id="BSEV01000034">
    <property type="protein sequence ID" value="GLK14605.1"/>
    <property type="molecule type" value="Genomic_DNA"/>
</dbReference>
<feature type="domain" description="Condensation" evidence="2">
    <location>
        <begin position="75"/>
        <end position="390"/>
    </location>
</feature>
<dbReference type="GO" id="GO:0008610">
    <property type="term" value="P:lipid biosynthetic process"/>
    <property type="evidence" value="ECO:0007669"/>
    <property type="project" value="UniProtKB-ARBA"/>
</dbReference>
<keyword evidence="4" id="KW-1185">Reference proteome</keyword>
<evidence type="ECO:0000256" key="1">
    <source>
        <dbReference type="SAM" id="MobiDB-lite"/>
    </source>
</evidence>
<dbReference type="InterPro" id="IPR023213">
    <property type="entry name" value="CAT-like_dom_sf"/>
</dbReference>
<reference evidence="3" key="1">
    <citation type="journal article" date="2014" name="Int. J. Syst. Evol. Microbiol.">
        <title>Complete genome sequence of Corynebacterium casei LMG S-19264T (=DSM 44701T), isolated from a smear-ripened cheese.</title>
        <authorList>
            <consortium name="US DOE Joint Genome Institute (JGI-PGF)"/>
            <person name="Walter F."/>
            <person name="Albersmeier A."/>
            <person name="Kalinowski J."/>
            <person name="Ruckert C."/>
        </authorList>
    </citation>
    <scope>NUCLEOTIDE SEQUENCE</scope>
    <source>
        <strain evidence="3">VKM Ac-2007</strain>
    </source>
</reference>
<dbReference type="GO" id="GO:0031177">
    <property type="term" value="F:phosphopantetheine binding"/>
    <property type="evidence" value="ECO:0007669"/>
    <property type="project" value="TreeGrafter"/>
</dbReference>
<dbReference type="SUPFAM" id="SSF52777">
    <property type="entry name" value="CoA-dependent acyltransferases"/>
    <property type="match status" value="2"/>
</dbReference>
<dbReference type="AlphaFoldDB" id="A0A9W6MHV6"/>
<evidence type="ECO:0000313" key="3">
    <source>
        <dbReference type="EMBL" id="GLK14605.1"/>
    </source>
</evidence>
<dbReference type="GO" id="GO:0009366">
    <property type="term" value="C:enterobactin synthetase complex"/>
    <property type="evidence" value="ECO:0007669"/>
    <property type="project" value="TreeGrafter"/>
</dbReference>